<reference evidence="2" key="1">
    <citation type="journal article" date="2015" name="Nat. Genet.">
        <title>The genome and transcriptome of the zoonotic hookworm Ancylostoma ceylanicum identify infection-specific gene families.</title>
        <authorList>
            <person name="Schwarz E.M."/>
            <person name="Hu Y."/>
            <person name="Antoshechkin I."/>
            <person name="Miller M.M."/>
            <person name="Sternberg P.W."/>
            <person name="Aroian R.V."/>
        </authorList>
    </citation>
    <scope>NUCLEOTIDE SEQUENCE</scope>
    <source>
        <strain evidence="2">HY135</strain>
    </source>
</reference>
<dbReference type="AlphaFoldDB" id="A0A016VA45"/>
<organism evidence="1 2">
    <name type="scientific">Ancylostoma ceylanicum</name>
    <dbReference type="NCBI Taxonomy" id="53326"/>
    <lineage>
        <taxon>Eukaryota</taxon>
        <taxon>Metazoa</taxon>
        <taxon>Ecdysozoa</taxon>
        <taxon>Nematoda</taxon>
        <taxon>Chromadorea</taxon>
        <taxon>Rhabditida</taxon>
        <taxon>Rhabditina</taxon>
        <taxon>Rhabditomorpha</taxon>
        <taxon>Strongyloidea</taxon>
        <taxon>Ancylostomatidae</taxon>
        <taxon>Ancylostomatinae</taxon>
        <taxon>Ancylostoma</taxon>
    </lineage>
</organism>
<sequence>MALASELLIQLPYPNLSSHARTMSESVTDFECCSHIRAQIKPAAHTRVRYITSERKEIGVTRYTEARRKFGLRIRDQRRKLHMVVYNPSRAASATKCPSFVRTCCVFGFIASRTYQLDGLKISVQAVISEVSLNHRTKFEL</sequence>
<name>A0A016VA45_9BILA</name>
<gene>
    <name evidence="1" type="primary">Acey_s0014.g2343</name>
    <name evidence="1" type="ORF">Y032_0014g2343</name>
</gene>
<keyword evidence="2" id="KW-1185">Reference proteome</keyword>
<dbReference type="Proteomes" id="UP000024635">
    <property type="component" value="Unassembled WGS sequence"/>
</dbReference>
<dbReference type="EMBL" id="JARK01001350">
    <property type="protein sequence ID" value="EYC24136.1"/>
    <property type="molecule type" value="Genomic_DNA"/>
</dbReference>
<protein>
    <submittedName>
        <fullName evidence="1">Uncharacterized protein</fullName>
    </submittedName>
</protein>
<dbReference type="OrthoDB" id="5877708at2759"/>
<evidence type="ECO:0000313" key="1">
    <source>
        <dbReference type="EMBL" id="EYC24136.1"/>
    </source>
</evidence>
<comment type="caution">
    <text evidence="1">The sequence shown here is derived from an EMBL/GenBank/DDBJ whole genome shotgun (WGS) entry which is preliminary data.</text>
</comment>
<accession>A0A016VA45</accession>
<evidence type="ECO:0000313" key="2">
    <source>
        <dbReference type="Proteomes" id="UP000024635"/>
    </source>
</evidence>
<proteinExistence type="predicted"/>